<sequence length="36" mass="3875">MCGAHFLATSLTEQISSMGCTCKTLKSWSSFCAELT</sequence>
<dbReference type="AlphaFoldDB" id="A0A2P2PEU0"/>
<dbReference type="EMBL" id="GGEC01072766">
    <property type="protein sequence ID" value="MBX53250.1"/>
    <property type="molecule type" value="Transcribed_RNA"/>
</dbReference>
<protein>
    <submittedName>
        <fullName evidence="1">Uncharacterized protein</fullName>
    </submittedName>
</protein>
<accession>A0A2P2PEU0</accession>
<reference evidence="1" key="1">
    <citation type="submission" date="2018-02" db="EMBL/GenBank/DDBJ databases">
        <title>Rhizophora mucronata_Transcriptome.</title>
        <authorList>
            <person name="Meera S.P."/>
            <person name="Sreeshan A."/>
            <person name="Augustine A."/>
        </authorList>
    </citation>
    <scope>NUCLEOTIDE SEQUENCE</scope>
    <source>
        <tissue evidence="1">Leaf</tissue>
    </source>
</reference>
<organism evidence="1">
    <name type="scientific">Rhizophora mucronata</name>
    <name type="common">Asiatic mangrove</name>
    <dbReference type="NCBI Taxonomy" id="61149"/>
    <lineage>
        <taxon>Eukaryota</taxon>
        <taxon>Viridiplantae</taxon>
        <taxon>Streptophyta</taxon>
        <taxon>Embryophyta</taxon>
        <taxon>Tracheophyta</taxon>
        <taxon>Spermatophyta</taxon>
        <taxon>Magnoliopsida</taxon>
        <taxon>eudicotyledons</taxon>
        <taxon>Gunneridae</taxon>
        <taxon>Pentapetalae</taxon>
        <taxon>rosids</taxon>
        <taxon>fabids</taxon>
        <taxon>Malpighiales</taxon>
        <taxon>Rhizophoraceae</taxon>
        <taxon>Rhizophora</taxon>
    </lineage>
</organism>
<name>A0A2P2PEU0_RHIMU</name>
<proteinExistence type="predicted"/>
<evidence type="ECO:0000313" key="1">
    <source>
        <dbReference type="EMBL" id="MBX53250.1"/>
    </source>
</evidence>